<organism evidence="3 4">
    <name type="scientific">Flavisolibacter tropicus</name>
    <dbReference type="NCBI Taxonomy" id="1492898"/>
    <lineage>
        <taxon>Bacteria</taxon>
        <taxon>Pseudomonadati</taxon>
        <taxon>Bacteroidota</taxon>
        <taxon>Chitinophagia</taxon>
        <taxon>Chitinophagales</taxon>
        <taxon>Chitinophagaceae</taxon>
        <taxon>Flavisolibacter</taxon>
    </lineage>
</organism>
<keyword evidence="4" id="KW-1185">Reference proteome</keyword>
<keyword evidence="1" id="KW-0472">Membrane</keyword>
<dbReference type="SUPFAM" id="SSF103088">
    <property type="entry name" value="OmpA-like"/>
    <property type="match status" value="1"/>
</dbReference>
<evidence type="ECO:0000313" key="4">
    <source>
        <dbReference type="Proteomes" id="UP000077177"/>
    </source>
</evidence>
<accession>A0A172U098</accession>
<feature type="domain" description="OmpA-like" evidence="2">
    <location>
        <begin position="91"/>
        <end position="166"/>
    </location>
</feature>
<feature type="transmembrane region" description="Helical" evidence="1">
    <location>
        <begin position="7"/>
        <end position="26"/>
    </location>
</feature>
<dbReference type="EMBL" id="CP011390">
    <property type="protein sequence ID" value="ANE52740.1"/>
    <property type="molecule type" value="Genomic_DNA"/>
</dbReference>
<protein>
    <recommendedName>
        <fullName evidence="2">OmpA-like domain-containing protein</fullName>
    </recommendedName>
</protein>
<reference evidence="4" key="1">
    <citation type="submission" date="2015-01" db="EMBL/GenBank/DDBJ databases">
        <title>Flavisolibacter sp./LCS9/ whole genome sequencing.</title>
        <authorList>
            <person name="Kim M.K."/>
            <person name="Srinivasan S."/>
            <person name="Lee J.-J."/>
        </authorList>
    </citation>
    <scope>NUCLEOTIDE SEQUENCE [LARGE SCALE GENOMIC DNA]</scope>
    <source>
        <strain evidence="4">LCS9</strain>
    </source>
</reference>
<gene>
    <name evidence="3" type="ORF">SY85_21950</name>
</gene>
<dbReference type="KEGG" id="fla:SY85_21950"/>
<reference evidence="3 4" key="2">
    <citation type="journal article" date="2016" name="Int. J. Syst. Evol. Microbiol.">
        <title>Flavisolibacter tropicus sp. nov., isolated from tropical soil.</title>
        <authorList>
            <person name="Lee J.J."/>
            <person name="Kang M.S."/>
            <person name="Kim G.S."/>
            <person name="Lee C.S."/>
            <person name="Lim S."/>
            <person name="Lee J."/>
            <person name="Roh S.H."/>
            <person name="Kang H."/>
            <person name="Ha J.M."/>
            <person name="Bae S."/>
            <person name="Jung H.Y."/>
            <person name="Kim M.K."/>
        </authorList>
    </citation>
    <scope>NUCLEOTIDE SEQUENCE [LARGE SCALE GENOMIC DNA]</scope>
    <source>
        <strain evidence="3 4">LCS9</strain>
    </source>
</reference>
<proteinExistence type="predicted"/>
<dbReference type="AlphaFoldDB" id="A0A172U098"/>
<dbReference type="STRING" id="1492898.SY85_21950"/>
<dbReference type="Pfam" id="PF00691">
    <property type="entry name" value="OmpA"/>
    <property type="match status" value="1"/>
</dbReference>
<evidence type="ECO:0000259" key="2">
    <source>
        <dbReference type="Pfam" id="PF00691"/>
    </source>
</evidence>
<evidence type="ECO:0000313" key="3">
    <source>
        <dbReference type="EMBL" id="ANE52740.1"/>
    </source>
</evidence>
<sequence>MLKKRSSLILWLIIGIGLIAVLFFLTHQPNKEEYNRAAATITSASSHAAKFKWNTINFNAPAANYNEITNRDIIVRETNNYAIYSVKEELLFDKDKSALRSEAIKLLHEVANSIEQRYTNGLIRIYEHNDNSNNDKDKFQLTQQRIETIRNWLLQNGNIATEQLTIQPIKKSS</sequence>
<dbReference type="InterPro" id="IPR036737">
    <property type="entry name" value="OmpA-like_sf"/>
</dbReference>
<keyword evidence="1" id="KW-1133">Transmembrane helix</keyword>
<evidence type="ECO:0000256" key="1">
    <source>
        <dbReference type="SAM" id="Phobius"/>
    </source>
</evidence>
<dbReference type="Gene3D" id="3.30.1330.60">
    <property type="entry name" value="OmpA-like domain"/>
    <property type="match status" value="1"/>
</dbReference>
<name>A0A172U098_9BACT</name>
<dbReference type="Proteomes" id="UP000077177">
    <property type="component" value="Chromosome"/>
</dbReference>
<dbReference type="InterPro" id="IPR006665">
    <property type="entry name" value="OmpA-like"/>
</dbReference>
<keyword evidence="1" id="KW-0812">Transmembrane</keyword>